<protein>
    <submittedName>
        <fullName evidence="1">Uncharacterized protein</fullName>
    </submittedName>
</protein>
<accession>A0A5J4RQ83</accession>
<proteinExistence type="predicted"/>
<organism evidence="1">
    <name type="scientific">termite gut metagenome</name>
    <dbReference type="NCBI Taxonomy" id="433724"/>
    <lineage>
        <taxon>unclassified sequences</taxon>
        <taxon>metagenomes</taxon>
        <taxon>organismal metagenomes</taxon>
    </lineage>
</organism>
<dbReference type="PROSITE" id="PS51257">
    <property type="entry name" value="PROKAR_LIPOPROTEIN"/>
    <property type="match status" value="1"/>
</dbReference>
<evidence type="ECO:0000313" key="1">
    <source>
        <dbReference type="EMBL" id="KAA6335838.1"/>
    </source>
</evidence>
<dbReference type="Gene3D" id="2.60.40.10">
    <property type="entry name" value="Immunoglobulins"/>
    <property type="match status" value="1"/>
</dbReference>
<comment type="caution">
    <text evidence="1">The sequence shown here is derived from an EMBL/GenBank/DDBJ whole genome shotgun (WGS) entry which is preliminary data.</text>
</comment>
<name>A0A5J4RQ83_9ZZZZ</name>
<sequence length="388" mass="42424">MGGEFRYAFLWLGLFGVTACGEGGGGSVVEDPIVEDPIIEVVLDKTDVHFDASFGTDTIRVRGSQITNVEAMIDGVWLEVKTSADSIVIVTASANLTSENREAVVRIFTGADEIHSVPVMQEGSVFEVDVPDLTVQFGGRGNSLKINVTNTAKVPYTVVVPDKDKEWLSHTFSENEIVITASSSNTFSRESSVSLISGKRNIELSIKQIIAIEGDYILAYDNSYPDNKKNDDGTLICLPYQRKVTLKAGLEGGTYVINENLPRDIASLVFTYEHEKLSIKAGQKTGKVFSGNELTVKLYDTSKAYLSNDDELSYVAPLTVMDGCIDFTFGNTPYSASETIYSCDAIVFTTSTSNVHLMKNIKLFTDTGELQEIKEIDPPPPTPRIQGY</sequence>
<dbReference type="EMBL" id="SNRY01000852">
    <property type="protein sequence ID" value="KAA6335838.1"/>
    <property type="molecule type" value="Genomic_DNA"/>
</dbReference>
<gene>
    <name evidence="1" type="ORF">EZS27_015958</name>
</gene>
<dbReference type="InterPro" id="IPR013783">
    <property type="entry name" value="Ig-like_fold"/>
</dbReference>
<reference evidence="1" key="1">
    <citation type="submission" date="2019-03" db="EMBL/GenBank/DDBJ databases">
        <title>Single cell metagenomics reveals metabolic interactions within the superorganism composed of flagellate Streblomastix strix and complex community of Bacteroidetes bacteria on its surface.</title>
        <authorList>
            <person name="Treitli S.C."/>
            <person name="Kolisko M."/>
            <person name="Husnik F."/>
            <person name="Keeling P."/>
            <person name="Hampl V."/>
        </authorList>
    </citation>
    <scope>NUCLEOTIDE SEQUENCE</scope>
    <source>
        <strain evidence="1">STM</strain>
    </source>
</reference>
<dbReference type="AlphaFoldDB" id="A0A5J4RQ83"/>